<comment type="caution">
    <text evidence="3">The sequence shown here is derived from an EMBL/GenBank/DDBJ whole genome shotgun (WGS) entry which is preliminary data.</text>
</comment>
<dbReference type="EMBL" id="BEDT01000004">
    <property type="protein sequence ID" value="GAX47993.1"/>
    <property type="molecule type" value="Genomic_DNA"/>
</dbReference>
<accession>A0A224XEJ5</accession>
<feature type="domain" description="WxL" evidence="2">
    <location>
        <begin position="36"/>
        <end position="258"/>
    </location>
</feature>
<keyword evidence="4" id="KW-1185">Reference proteome</keyword>
<protein>
    <recommendedName>
        <fullName evidence="2">WxL domain-containing protein</fullName>
    </recommendedName>
</protein>
<feature type="signal peptide" evidence="1">
    <location>
        <begin position="1"/>
        <end position="26"/>
    </location>
</feature>
<dbReference type="InterPro" id="IPR027994">
    <property type="entry name" value="WxL_dom"/>
</dbReference>
<gene>
    <name evidence="3" type="ORF">RsY01_1607</name>
</gene>
<evidence type="ECO:0000313" key="3">
    <source>
        <dbReference type="EMBL" id="GAX47993.1"/>
    </source>
</evidence>
<sequence>MKKTKVWSALALSVALLTATSGAVSAAVVDATGKAKETTANSAGFVTDNTTVIDPQLPGGGGVDTLPSGPTNPDTVDPKVKASDLALYAYPTEFNFGITKISAADKQKTTVVLTQKKWATINNNSDGTDTTDPAKLHQRDFQSLRVQDGRLNTKDWTVSAEATPFTNGTKSLTGASINIANATEYTSDPKGKVVAKAKFKIEADGATVTSDILKADPEARFTSDLKWATDKVTLEFPGAVIDTGNYSSTVTWTLSGTPDV</sequence>
<name>A0A224XEJ5_9LACT</name>
<dbReference type="AlphaFoldDB" id="A0A224XEJ5"/>
<proteinExistence type="predicted"/>
<dbReference type="OrthoDB" id="2242566at2"/>
<reference evidence="4" key="1">
    <citation type="submission" date="2017-08" db="EMBL/GenBank/DDBJ databases">
        <title>Draft genome sequence of Lactococcus sp. strain Rs-Y01, isolated from the gut of the lower termite Reticulitermes speratus.</title>
        <authorList>
            <person name="Ohkuma M."/>
            <person name="Yuki M."/>
        </authorList>
    </citation>
    <scope>NUCLEOTIDE SEQUENCE [LARGE SCALE GENOMIC DNA]</scope>
    <source>
        <strain evidence="4">Rs-Y01</strain>
    </source>
</reference>
<dbReference type="Proteomes" id="UP000218689">
    <property type="component" value="Unassembled WGS sequence"/>
</dbReference>
<feature type="chain" id="PRO_5012759146" description="WxL domain-containing protein" evidence="1">
    <location>
        <begin position="27"/>
        <end position="260"/>
    </location>
</feature>
<dbReference type="Pfam" id="PF13731">
    <property type="entry name" value="WxL"/>
    <property type="match status" value="1"/>
</dbReference>
<evidence type="ECO:0000256" key="1">
    <source>
        <dbReference type="SAM" id="SignalP"/>
    </source>
</evidence>
<dbReference type="RefSeq" id="WP_094785038.1">
    <property type="nucleotide sequence ID" value="NZ_BEDT01000004.1"/>
</dbReference>
<keyword evidence="1" id="KW-0732">Signal</keyword>
<evidence type="ECO:0000259" key="2">
    <source>
        <dbReference type="Pfam" id="PF13731"/>
    </source>
</evidence>
<organism evidence="3 4">
    <name type="scientific">Pseudolactococcus reticulitermitis</name>
    <dbReference type="NCBI Taxonomy" id="2025039"/>
    <lineage>
        <taxon>Bacteria</taxon>
        <taxon>Bacillati</taxon>
        <taxon>Bacillota</taxon>
        <taxon>Bacilli</taxon>
        <taxon>Lactobacillales</taxon>
        <taxon>Streptococcaceae</taxon>
        <taxon>Pseudolactococcus</taxon>
    </lineage>
</organism>
<evidence type="ECO:0000313" key="4">
    <source>
        <dbReference type="Proteomes" id="UP000218689"/>
    </source>
</evidence>